<comment type="caution">
    <text evidence="2">The sequence shown here is derived from an EMBL/GenBank/DDBJ whole genome shotgun (WGS) entry which is preliminary data.</text>
</comment>
<evidence type="ECO:0000313" key="3">
    <source>
        <dbReference type="Proteomes" id="UP001211894"/>
    </source>
</evidence>
<feature type="region of interest" description="Disordered" evidence="1">
    <location>
        <begin position="124"/>
        <end position="145"/>
    </location>
</feature>
<organism evidence="2 3">
    <name type="scientific">Bacillus changyiensis</name>
    <dbReference type="NCBI Taxonomy" id="3004103"/>
    <lineage>
        <taxon>Bacteria</taxon>
        <taxon>Bacillati</taxon>
        <taxon>Bacillota</taxon>
        <taxon>Bacilli</taxon>
        <taxon>Bacillales</taxon>
        <taxon>Bacillaceae</taxon>
        <taxon>Bacillus</taxon>
    </lineage>
</organism>
<reference evidence="2 3" key="1">
    <citation type="submission" date="2023-01" db="EMBL/GenBank/DDBJ databases">
        <title>Bacillus changyiensis sp. nov., isolated from a coastal deposit.</title>
        <authorList>
            <person name="Xiao G."/>
            <person name="Lai Q."/>
            <person name="Hu Z."/>
            <person name="Shao Z."/>
        </authorList>
    </citation>
    <scope>NUCLEOTIDE SEQUENCE [LARGE SCALE GENOMIC DNA]</scope>
    <source>
        <strain evidence="2 3">CLL-7-23</strain>
    </source>
</reference>
<dbReference type="EMBL" id="JAQKAB010000001">
    <property type="protein sequence ID" value="MDA7025033.1"/>
    <property type="molecule type" value="Genomic_DNA"/>
</dbReference>
<evidence type="ECO:0000256" key="1">
    <source>
        <dbReference type="SAM" id="MobiDB-lite"/>
    </source>
</evidence>
<name>A0ABT4WYA7_9BACI</name>
<dbReference type="Proteomes" id="UP001211894">
    <property type="component" value="Unassembled WGS sequence"/>
</dbReference>
<protein>
    <submittedName>
        <fullName evidence="2">DUF669 domain-containing protein</fullName>
    </submittedName>
</protein>
<evidence type="ECO:0000313" key="2">
    <source>
        <dbReference type="EMBL" id="MDA7025033.1"/>
    </source>
</evidence>
<proteinExistence type="predicted"/>
<keyword evidence="3" id="KW-1185">Reference proteome</keyword>
<accession>A0ABT4WYA7</accession>
<gene>
    <name evidence="2" type="ORF">PJ311_00225</name>
</gene>
<dbReference type="RefSeq" id="WP_271338899.1">
    <property type="nucleotide sequence ID" value="NZ_JAQKAB010000001.1"/>
</dbReference>
<sequence length="145" mass="16528">MFKVDHSKGKGFEQVKPGEYEAIVINYEEKTASSGNHRLVVDYEIRSDVEQPCQGQKILYDNFTVTENAMWRFHLASKAAGFPNGMEFKDHIEWAKAFLNKPIRLVVGERQYNGNKYPEVKGFKPSEAPALDNDPITISDDDVPF</sequence>
<dbReference type="InterPro" id="IPR007731">
    <property type="entry name" value="DUF669"/>
</dbReference>
<dbReference type="Pfam" id="PF05037">
    <property type="entry name" value="DUF669"/>
    <property type="match status" value="1"/>
</dbReference>